<evidence type="ECO:0000313" key="1">
    <source>
        <dbReference type="EMBL" id="KKT63270.1"/>
    </source>
</evidence>
<dbReference type="STRING" id="1618646.UW57_C0009G0006"/>
<reference evidence="1 2" key="1">
    <citation type="journal article" date="2015" name="Nature">
        <title>rRNA introns, odd ribosomes, and small enigmatic genomes across a large radiation of phyla.</title>
        <authorList>
            <person name="Brown C.T."/>
            <person name="Hug L.A."/>
            <person name="Thomas B.C."/>
            <person name="Sharon I."/>
            <person name="Castelle C.J."/>
            <person name="Singh A."/>
            <person name="Wilkins M.J."/>
            <person name="Williams K.H."/>
            <person name="Banfield J.F."/>
        </authorList>
    </citation>
    <scope>NUCLEOTIDE SEQUENCE [LARGE SCALE GENOMIC DNA]</scope>
</reference>
<proteinExistence type="predicted"/>
<gene>
    <name evidence="1" type="ORF">UW57_C0009G0006</name>
</gene>
<dbReference type="Proteomes" id="UP000034652">
    <property type="component" value="Unassembled WGS sequence"/>
</dbReference>
<dbReference type="EMBL" id="LCIV01000009">
    <property type="protein sequence ID" value="KKT63270.1"/>
    <property type="molecule type" value="Genomic_DNA"/>
</dbReference>
<organism evidence="1 2">
    <name type="scientific">Candidatus Giovannonibacteria bacterium GW2011_GWA1_44_29</name>
    <dbReference type="NCBI Taxonomy" id="1618646"/>
    <lineage>
        <taxon>Bacteria</taxon>
        <taxon>Candidatus Giovannoniibacteriota</taxon>
    </lineage>
</organism>
<comment type="caution">
    <text evidence="1">The sequence shown here is derived from an EMBL/GenBank/DDBJ whole genome shotgun (WGS) entry which is preliminary data.</text>
</comment>
<evidence type="ECO:0000313" key="2">
    <source>
        <dbReference type="Proteomes" id="UP000034652"/>
    </source>
</evidence>
<protein>
    <submittedName>
        <fullName evidence="1">Uncharacterized protein</fullName>
    </submittedName>
</protein>
<accession>A0A0G1IW24</accession>
<dbReference type="AlphaFoldDB" id="A0A0G1IW24"/>
<name>A0A0G1IW24_9BACT</name>
<sequence length="65" mass="7735">MSNDLVYFFKNKFKQAIYCHIAILKKRPSCVSVPMGNILAYFLYRELRDYCEHLRADTDVKSWAL</sequence>